<dbReference type="PANTHER" id="PTHR24185:SF1">
    <property type="entry name" value="CALCIUM-INDEPENDENT PHOSPHOLIPASE A2-GAMMA"/>
    <property type="match status" value="1"/>
</dbReference>
<proteinExistence type="predicted"/>
<keyword evidence="1" id="KW-0378">Hydrolase</keyword>
<reference evidence="5 6" key="1">
    <citation type="journal article" date="2016" name="Nat. Commun.">
        <title>Ectomycorrhizal ecology is imprinted in the genome of the dominant symbiotic fungus Cenococcum geophilum.</title>
        <authorList>
            <consortium name="DOE Joint Genome Institute"/>
            <person name="Peter M."/>
            <person name="Kohler A."/>
            <person name="Ohm R.A."/>
            <person name="Kuo A."/>
            <person name="Krutzmann J."/>
            <person name="Morin E."/>
            <person name="Arend M."/>
            <person name="Barry K.W."/>
            <person name="Binder M."/>
            <person name="Choi C."/>
            <person name="Clum A."/>
            <person name="Copeland A."/>
            <person name="Grisel N."/>
            <person name="Haridas S."/>
            <person name="Kipfer T."/>
            <person name="LaButti K."/>
            <person name="Lindquist E."/>
            <person name="Lipzen A."/>
            <person name="Maire R."/>
            <person name="Meier B."/>
            <person name="Mihaltcheva S."/>
            <person name="Molinier V."/>
            <person name="Murat C."/>
            <person name="Poggeler S."/>
            <person name="Quandt C.A."/>
            <person name="Sperisen C."/>
            <person name="Tritt A."/>
            <person name="Tisserant E."/>
            <person name="Crous P.W."/>
            <person name="Henrissat B."/>
            <person name="Nehls U."/>
            <person name="Egli S."/>
            <person name="Spatafora J.W."/>
            <person name="Grigoriev I.V."/>
            <person name="Martin F.M."/>
        </authorList>
    </citation>
    <scope>NUCLEOTIDE SEQUENCE [LARGE SCALE GENOMIC DNA]</scope>
    <source>
        <strain evidence="5 6">CBS 459.81</strain>
    </source>
</reference>
<organism evidence="5 6">
    <name type="scientific">Lepidopterella palustris CBS 459.81</name>
    <dbReference type="NCBI Taxonomy" id="1314670"/>
    <lineage>
        <taxon>Eukaryota</taxon>
        <taxon>Fungi</taxon>
        <taxon>Dikarya</taxon>
        <taxon>Ascomycota</taxon>
        <taxon>Pezizomycotina</taxon>
        <taxon>Dothideomycetes</taxon>
        <taxon>Pleosporomycetidae</taxon>
        <taxon>Mytilinidiales</taxon>
        <taxon>Argynnaceae</taxon>
        <taxon>Lepidopterella</taxon>
    </lineage>
</organism>
<dbReference type="Proteomes" id="UP000250266">
    <property type="component" value="Unassembled WGS sequence"/>
</dbReference>
<dbReference type="PANTHER" id="PTHR24185">
    <property type="entry name" value="CALCIUM-INDEPENDENT PHOSPHOLIPASE A2-GAMMA"/>
    <property type="match status" value="1"/>
</dbReference>
<dbReference type="GO" id="GO:0016042">
    <property type="term" value="P:lipid catabolic process"/>
    <property type="evidence" value="ECO:0007669"/>
    <property type="project" value="UniProtKB-KW"/>
</dbReference>
<dbReference type="InterPro" id="IPR002641">
    <property type="entry name" value="PNPLA_dom"/>
</dbReference>
<dbReference type="GO" id="GO:0046486">
    <property type="term" value="P:glycerolipid metabolic process"/>
    <property type="evidence" value="ECO:0007669"/>
    <property type="project" value="UniProtKB-ARBA"/>
</dbReference>
<keyword evidence="6" id="KW-1185">Reference proteome</keyword>
<keyword evidence="3" id="KW-0443">Lipid metabolism</keyword>
<protein>
    <submittedName>
        <fullName evidence="5">Phospholipase, patatin family protein</fullName>
    </submittedName>
</protein>
<dbReference type="Gene3D" id="3.40.1090.10">
    <property type="entry name" value="Cytosolic phospholipase A2 catalytic domain"/>
    <property type="match status" value="1"/>
</dbReference>
<evidence type="ECO:0000313" key="5">
    <source>
        <dbReference type="EMBL" id="OCK80211.1"/>
    </source>
</evidence>
<evidence type="ECO:0000259" key="4">
    <source>
        <dbReference type="Pfam" id="PF01734"/>
    </source>
</evidence>
<dbReference type="EMBL" id="KV744970">
    <property type="protein sequence ID" value="OCK80211.1"/>
    <property type="molecule type" value="Genomic_DNA"/>
</dbReference>
<dbReference type="AlphaFoldDB" id="A0A8E2EA31"/>
<evidence type="ECO:0000256" key="2">
    <source>
        <dbReference type="ARBA" id="ARBA00022963"/>
    </source>
</evidence>
<dbReference type="GO" id="GO:0047499">
    <property type="term" value="F:calcium-independent phospholipase A2 activity"/>
    <property type="evidence" value="ECO:0007669"/>
    <property type="project" value="TreeGrafter"/>
</dbReference>
<dbReference type="InterPro" id="IPR016035">
    <property type="entry name" value="Acyl_Trfase/lysoPLipase"/>
</dbReference>
<dbReference type="Pfam" id="PF01734">
    <property type="entry name" value="Patatin"/>
    <property type="match status" value="1"/>
</dbReference>
<keyword evidence="2" id="KW-0442">Lipid degradation</keyword>
<gene>
    <name evidence="5" type="ORF">K432DRAFT_453410</name>
</gene>
<dbReference type="OrthoDB" id="1658288at2759"/>
<sequence length="356" mass="38835">MIQALAQKNGGEQILVDRDGLCLLSIDGGGAGGPSALYILKHIMDELNEMRRVAGIGSVKPCEVFDLIGGIGTGGLISIMLGRLEMDIDECIAEYSELSETVFGGKLHQRNFTLDGKIDSRTDPERLEIAVKTVLNHRELPENSVLSDGKDRHCKVFVCSVAKKPAGITRLGSYEELDVGGTAPTICEAALATSSLPTVFDIDEIGGRESDGALRIDNVVGEVEAEAIDIWCPDTGDLKPLIKCFLSIGTEDRGLHPVSEQSFKFPSTNVVQLNISVDKAADHFVKLYRDLYSNGRFYRFNVQHGLLGTGLAEYITKPIIEIATDKYLDNSEEKIHVRRCASNLAVKQSMSFIQFA</sequence>
<evidence type="ECO:0000313" key="6">
    <source>
        <dbReference type="Proteomes" id="UP000250266"/>
    </source>
</evidence>
<dbReference type="GO" id="GO:0016020">
    <property type="term" value="C:membrane"/>
    <property type="evidence" value="ECO:0007669"/>
    <property type="project" value="TreeGrafter"/>
</dbReference>
<evidence type="ECO:0000256" key="3">
    <source>
        <dbReference type="ARBA" id="ARBA00023098"/>
    </source>
</evidence>
<name>A0A8E2EA31_9PEZI</name>
<evidence type="ECO:0000256" key="1">
    <source>
        <dbReference type="ARBA" id="ARBA00022801"/>
    </source>
</evidence>
<accession>A0A8E2EA31</accession>
<dbReference type="SUPFAM" id="SSF52151">
    <property type="entry name" value="FabD/lysophospholipase-like"/>
    <property type="match status" value="1"/>
</dbReference>
<feature type="domain" description="PNPLA" evidence="4">
    <location>
        <begin position="24"/>
        <end position="218"/>
    </location>
</feature>
<dbReference type="GO" id="GO:0019369">
    <property type="term" value="P:arachidonate metabolic process"/>
    <property type="evidence" value="ECO:0007669"/>
    <property type="project" value="TreeGrafter"/>
</dbReference>